<dbReference type="RefSeq" id="XP_008819445.1">
    <property type="nucleotide sequence ID" value="XM_008821223.1"/>
</dbReference>
<dbReference type="VEuPathDB" id="PlasmoDB:C922_05652"/>
<feature type="region of interest" description="Disordered" evidence="1">
    <location>
        <begin position="1"/>
        <end position="29"/>
    </location>
</feature>
<feature type="region of interest" description="Disordered" evidence="1">
    <location>
        <begin position="55"/>
        <end position="77"/>
    </location>
</feature>
<protein>
    <submittedName>
        <fullName evidence="2">Uncharacterized protein</fullName>
    </submittedName>
</protein>
<accession>W7AFA1</accession>
<organism evidence="2 3">
    <name type="scientific">Plasmodium inui San Antonio 1</name>
    <dbReference type="NCBI Taxonomy" id="1237626"/>
    <lineage>
        <taxon>Eukaryota</taxon>
        <taxon>Sar</taxon>
        <taxon>Alveolata</taxon>
        <taxon>Apicomplexa</taxon>
        <taxon>Aconoidasida</taxon>
        <taxon>Haemosporida</taxon>
        <taxon>Plasmodiidae</taxon>
        <taxon>Plasmodium</taxon>
        <taxon>Plasmodium (Plasmodium)</taxon>
    </lineage>
</organism>
<evidence type="ECO:0000313" key="2">
    <source>
        <dbReference type="EMBL" id="EUD63966.1"/>
    </source>
</evidence>
<gene>
    <name evidence="2" type="ORF">C922_05652</name>
</gene>
<feature type="non-terminal residue" evidence="2">
    <location>
        <position position="1"/>
    </location>
</feature>
<feature type="compositionally biased region" description="Basic and acidic residues" evidence="1">
    <location>
        <begin position="67"/>
        <end position="77"/>
    </location>
</feature>
<reference evidence="2 3" key="1">
    <citation type="submission" date="2013-02" db="EMBL/GenBank/DDBJ databases">
        <title>The Genome Sequence of Plasmodium inui San Antonio 1.</title>
        <authorList>
            <consortium name="The Broad Institute Genome Sequencing Platform"/>
            <consortium name="The Broad Institute Genome Sequencing Center for Infectious Disease"/>
            <person name="Neafsey D."/>
            <person name="Cheeseman I."/>
            <person name="Volkman S."/>
            <person name="Adams J."/>
            <person name="Walker B."/>
            <person name="Young S.K."/>
            <person name="Zeng Q."/>
            <person name="Gargeya S."/>
            <person name="Fitzgerald M."/>
            <person name="Haas B."/>
            <person name="Abouelleil A."/>
            <person name="Alvarado L."/>
            <person name="Arachchi H.M."/>
            <person name="Berlin A.M."/>
            <person name="Chapman S.B."/>
            <person name="Dewar J."/>
            <person name="Goldberg J."/>
            <person name="Griggs A."/>
            <person name="Gujja S."/>
            <person name="Hansen M."/>
            <person name="Howarth C."/>
            <person name="Imamovic A."/>
            <person name="Larimer J."/>
            <person name="McCowan C."/>
            <person name="Murphy C."/>
            <person name="Neiman D."/>
            <person name="Pearson M."/>
            <person name="Priest M."/>
            <person name="Roberts A."/>
            <person name="Saif S."/>
            <person name="Shea T."/>
            <person name="Sisk P."/>
            <person name="Sykes S."/>
            <person name="Wortman J."/>
            <person name="Nusbaum C."/>
            <person name="Birren B."/>
        </authorList>
    </citation>
    <scope>NUCLEOTIDE SEQUENCE [LARGE SCALE GENOMIC DNA]</scope>
    <source>
        <strain evidence="2 3">San Antonio 1</strain>
    </source>
</reference>
<dbReference type="GeneID" id="20040926"/>
<dbReference type="Proteomes" id="UP000030640">
    <property type="component" value="Unassembled WGS sequence"/>
</dbReference>
<evidence type="ECO:0000313" key="3">
    <source>
        <dbReference type="Proteomes" id="UP000030640"/>
    </source>
</evidence>
<evidence type="ECO:0000256" key="1">
    <source>
        <dbReference type="SAM" id="MobiDB-lite"/>
    </source>
</evidence>
<dbReference type="AlphaFoldDB" id="W7AFA1"/>
<dbReference type="EMBL" id="KI965583">
    <property type="protein sequence ID" value="EUD63966.1"/>
    <property type="molecule type" value="Genomic_DNA"/>
</dbReference>
<proteinExistence type="predicted"/>
<name>W7AFA1_9APIC</name>
<sequence length="98" mass="10936">DTREIKTGSHQRKYVRLSQPNGCPPNDSEEIVGGGEKMLSSKSFLINHGGLKSKELELNPGSLGFSSREDNEADPKMEKRLRHTIWDCAESQDHPTSN</sequence>
<keyword evidence="3" id="KW-1185">Reference proteome</keyword>